<sequence>MYSILTALGVKHVDYFSLDIEGPEVEVLKTLPLRKEYSTEKSIPLRKEYGMMSTPLNKRSKI</sequence>
<protein>
    <recommendedName>
        <fullName evidence="3">Methyltransferase FkbM domain-containing protein</fullName>
    </recommendedName>
</protein>
<gene>
    <name evidence="1" type="ORF">LSH36_207g03043</name>
</gene>
<name>A0AAD9JP67_9ANNE</name>
<reference evidence="1" key="1">
    <citation type="journal article" date="2023" name="Mol. Biol. Evol.">
        <title>Third-Generation Sequencing Reveals the Adaptive Role of the Epigenome in Three Deep-Sea Polychaetes.</title>
        <authorList>
            <person name="Perez M."/>
            <person name="Aroh O."/>
            <person name="Sun Y."/>
            <person name="Lan Y."/>
            <person name="Juniper S.K."/>
            <person name="Young C.R."/>
            <person name="Angers B."/>
            <person name="Qian P.Y."/>
        </authorList>
    </citation>
    <scope>NUCLEOTIDE SEQUENCE</scope>
    <source>
        <strain evidence="1">P08H-3</strain>
    </source>
</reference>
<evidence type="ECO:0000313" key="1">
    <source>
        <dbReference type="EMBL" id="KAK2156691.1"/>
    </source>
</evidence>
<dbReference type="Proteomes" id="UP001208570">
    <property type="component" value="Unassembled WGS sequence"/>
</dbReference>
<organism evidence="1 2">
    <name type="scientific">Paralvinella palmiformis</name>
    <dbReference type="NCBI Taxonomy" id="53620"/>
    <lineage>
        <taxon>Eukaryota</taxon>
        <taxon>Metazoa</taxon>
        <taxon>Spiralia</taxon>
        <taxon>Lophotrochozoa</taxon>
        <taxon>Annelida</taxon>
        <taxon>Polychaeta</taxon>
        <taxon>Sedentaria</taxon>
        <taxon>Canalipalpata</taxon>
        <taxon>Terebellida</taxon>
        <taxon>Terebelliformia</taxon>
        <taxon>Alvinellidae</taxon>
        <taxon>Paralvinella</taxon>
    </lineage>
</organism>
<comment type="caution">
    <text evidence="1">The sequence shown here is derived from an EMBL/GenBank/DDBJ whole genome shotgun (WGS) entry which is preliminary data.</text>
</comment>
<accession>A0AAD9JP67</accession>
<proteinExistence type="predicted"/>
<dbReference type="EMBL" id="JAODUP010000207">
    <property type="protein sequence ID" value="KAK2156691.1"/>
    <property type="molecule type" value="Genomic_DNA"/>
</dbReference>
<evidence type="ECO:0008006" key="3">
    <source>
        <dbReference type="Google" id="ProtNLM"/>
    </source>
</evidence>
<keyword evidence="2" id="KW-1185">Reference proteome</keyword>
<dbReference type="AlphaFoldDB" id="A0AAD9JP67"/>
<evidence type="ECO:0000313" key="2">
    <source>
        <dbReference type="Proteomes" id="UP001208570"/>
    </source>
</evidence>